<keyword evidence="5 7" id="KW-1133">Transmembrane helix</keyword>
<keyword evidence="4 7" id="KW-0812">Transmembrane</keyword>
<name>A0ABX1I6T7_9GAMM</name>
<evidence type="ECO:0000256" key="7">
    <source>
        <dbReference type="SAM" id="Phobius"/>
    </source>
</evidence>
<dbReference type="InterPro" id="IPR002758">
    <property type="entry name" value="Cation_antiport_E"/>
</dbReference>
<evidence type="ECO:0000313" key="9">
    <source>
        <dbReference type="Proteomes" id="UP000740754"/>
    </source>
</evidence>
<dbReference type="Pfam" id="PF01899">
    <property type="entry name" value="MNHE"/>
    <property type="match status" value="1"/>
</dbReference>
<feature type="transmembrane region" description="Helical" evidence="7">
    <location>
        <begin position="7"/>
        <end position="24"/>
    </location>
</feature>
<evidence type="ECO:0000256" key="4">
    <source>
        <dbReference type="ARBA" id="ARBA00022692"/>
    </source>
</evidence>
<dbReference type="RefSeq" id="WP_168667634.1">
    <property type="nucleotide sequence ID" value="NZ_JAAXKX010000006.1"/>
</dbReference>
<dbReference type="EMBL" id="JAAXKX010000006">
    <property type="protein sequence ID" value="NKN32759.1"/>
    <property type="molecule type" value="Genomic_DNA"/>
</dbReference>
<evidence type="ECO:0000256" key="3">
    <source>
        <dbReference type="ARBA" id="ARBA00022475"/>
    </source>
</evidence>
<comment type="subcellular location">
    <subcellularLocation>
        <location evidence="1">Cell membrane</location>
        <topology evidence="1">Multi-pass membrane protein</topology>
    </subcellularLocation>
</comment>
<evidence type="ECO:0000256" key="6">
    <source>
        <dbReference type="ARBA" id="ARBA00023136"/>
    </source>
</evidence>
<gene>
    <name evidence="8" type="ORF">HF203_05935</name>
</gene>
<reference evidence="8 9" key="1">
    <citation type="submission" date="2020-04" db="EMBL/GenBank/DDBJ databases">
        <title>Draft Whole-Genome sequence of Marichromatium bheemlicum DSM 18632, type strain.</title>
        <authorList>
            <person name="Kyndt J.A."/>
            <person name="Meyer T.E."/>
        </authorList>
    </citation>
    <scope>NUCLEOTIDE SEQUENCE [LARGE SCALE GENOMIC DNA]</scope>
    <source>
        <strain evidence="8 9">DSM 18632</strain>
    </source>
</reference>
<evidence type="ECO:0000313" key="8">
    <source>
        <dbReference type="EMBL" id="NKN32759.1"/>
    </source>
</evidence>
<dbReference type="Proteomes" id="UP000740754">
    <property type="component" value="Unassembled WGS sequence"/>
</dbReference>
<keyword evidence="9" id="KW-1185">Reference proteome</keyword>
<dbReference type="PANTHER" id="PTHR34584:SF1">
    <property type="entry name" value="NA(+)_H(+) ANTIPORTER SUBUNIT E1"/>
    <property type="match status" value="1"/>
</dbReference>
<evidence type="ECO:0000256" key="1">
    <source>
        <dbReference type="ARBA" id="ARBA00004651"/>
    </source>
</evidence>
<dbReference type="PANTHER" id="PTHR34584">
    <property type="entry name" value="NA(+)/H(+) ANTIPORTER SUBUNIT E1"/>
    <property type="match status" value="1"/>
</dbReference>
<comment type="similarity">
    <text evidence="2">Belongs to the CPA3 antiporters (TC 2.A.63) subunit E family.</text>
</comment>
<accession>A0ABX1I6T7</accession>
<organism evidence="8 9">
    <name type="scientific">Marichromatium bheemlicum</name>
    <dbReference type="NCBI Taxonomy" id="365339"/>
    <lineage>
        <taxon>Bacteria</taxon>
        <taxon>Pseudomonadati</taxon>
        <taxon>Pseudomonadota</taxon>
        <taxon>Gammaproteobacteria</taxon>
        <taxon>Chromatiales</taxon>
        <taxon>Chromatiaceae</taxon>
        <taxon>Marichromatium</taxon>
    </lineage>
</organism>
<comment type="caution">
    <text evidence="8">The sequence shown here is derived from an EMBL/GenBank/DDBJ whole genome shotgun (WGS) entry which is preliminary data.</text>
</comment>
<keyword evidence="6 7" id="KW-0472">Membrane</keyword>
<evidence type="ECO:0000256" key="2">
    <source>
        <dbReference type="ARBA" id="ARBA00006228"/>
    </source>
</evidence>
<feature type="transmembrane region" description="Helical" evidence="7">
    <location>
        <begin position="30"/>
        <end position="48"/>
    </location>
</feature>
<sequence>MHRRSTAIIARGALFVLLWSILAGTDPASWVIGIPTVLLATYLSLSLSSPARRRPRLLALLRFLPYFLGQSLRGGLDVALRVLSPQLRIDPGFVDYRTQLTDPAARVLFLDTISLLPGTLGADIRRQWVRVHALDISSDVRPELVELERRIAALFAHEASP</sequence>
<keyword evidence="3" id="KW-1003">Cell membrane</keyword>
<protein>
    <submittedName>
        <fullName evidence="8">Na+/H+ antiporter subunit E</fullName>
    </submittedName>
</protein>
<proteinExistence type="inferred from homology"/>
<evidence type="ECO:0000256" key="5">
    <source>
        <dbReference type="ARBA" id="ARBA00022989"/>
    </source>
</evidence>